<keyword evidence="1" id="KW-0732">Signal</keyword>
<gene>
    <name evidence="3" type="ORF">H735_07730</name>
</gene>
<proteinExistence type="predicted"/>
<dbReference type="Gene3D" id="3.30.310.70">
    <property type="entry name" value="TT1751-like domain"/>
    <property type="match status" value="1"/>
</dbReference>
<dbReference type="SUPFAM" id="SSF103247">
    <property type="entry name" value="TT1751-like"/>
    <property type="match status" value="1"/>
</dbReference>
<evidence type="ECO:0000256" key="1">
    <source>
        <dbReference type="SAM" id="SignalP"/>
    </source>
</evidence>
<dbReference type="RefSeq" id="WP_020195576.1">
    <property type="nucleotide sequence ID" value="NZ_BAOH01000024.1"/>
</dbReference>
<dbReference type="AlphaFoldDB" id="A0A0C1WBD3"/>
<evidence type="ECO:0000313" key="4">
    <source>
        <dbReference type="Proteomes" id="UP000031586"/>
    </source>
</evidence>
<dbReference type="Proteomes" id="UP000031586">
    <property type="component" value="Unassembled WGS sequence"/>
</dbReference>
<feature type="chain" id="PRO_5002141189" evidence="1">
    <location>
        <begin position="21"/>
        <end position="149"/>
    </location>
</feature>
<name>A0A0C1WBD3_9VIBR</name>
<sequence>MVKAITVGLVAVLASFSSLAEESVVRVESQHSVQDTANKFVEIAQSKGLNVFARVNHQENAAKVDMDLRPTEVIVFGNPKVGTPLMQCAQEVAIDLPQKVLVYEDAEGKTWLAYNNPMYLKERHKIEGCEEVLTKVSGVLSKLTGAAAK</sequence>
<dbReference type="EMBL" id="JPRD01000013">
    <property type="protein sequence ID" value="KIF53637.1"/>
    <property type="molecule type" value="Genomic_DNA"/>
</dbReference>
<dbReference type="PANTHER" id="PTHR38342:SF2">
    <property type="entry name" value="INNER MEMBRANE OR EXPORTED"/>
    <property type="match status" value="1"/>
</dbReference>
<dbReference type="InterPro" id="IPR005180">
    <property type="entry name" value="DUF302"/>
</dbReference>
<evidence type="ECO:0000259" key="2">
    <source>
        <dbReference type="Pfam" id="PF03625"/>
    </source>
</evidence>
<accession>A0A0C1WBD3</accession>
<dbReference type="CDD" id="cd14797">
    <property type="entry name" value="DUF302"/>
    <property type="match status" value="1"/>
</dbReference>
<evidence type="ECO:0000313" key="3">
    <source>
        <dbReference type="EMBL" id="KIF53637.1"/>
    </source>
</evidence>
<feature type="domain" description="DUF302" evidence="2">
    <location>
        <begin position="55"/>
        <end position="117"/>
    </location>
</feature>
<organism evidence="3 4">
    <name type="scientific">Vibrio owensii CAIM 1854 = LMG 25443</name>
    <dbReference type="NCBI Taxonomy" id="1229493"/>
    <lineage>
        <taxon>Bacteria</taxon>
        <taxon>Pseudomonadati</taxon>
        <taxon>Pseudomonadota</taxon>
        <taxon>Gammaproteobacteria</taxon>
        <taxon>Vibrionales</taxon>
        <taxon>Vibrionaceae</taxon>
        <taxon>Vibrio</taxon>
    </lineage>
</organism>
<feature type="signal peptide" evidence="1">
    <location>
        <begin position="1"/>
        <end position="20"/>
    </location>
</feature>
<dbReference type="PATRIC" id="fig|1229493.5.peg.634"/>
<protein>
    <submittedName>
        <fullName evidence="3">Membrane protein</fullName>
    </submittedName>
</protein>
<dbReference type="InterPro" id="IPR035923">
    <property type="entry name" value="TT1751-like_sf"/>
</dbReference>
<dbReference type="PANTHER" id="PTHR38342">
    <property type="entry name" value="SLR5037 PROTEIN"/>
    <property type="match status" value="1"/>
</dbReference>
<reference evidence="3 4" key="1">
    <citation type="submission" date="2014-07" db="EMBL/GenBank/DDBJ databases">
        <title>Unique and conserved regions in Vibrio harveyi and related species in comparison with the shrimp pathogen Vibrio harveyi CAIM 1792.</title>
        <authorList>
            <person name="Espinoza-Valles I."/>
            <person name="Vora G."/>
            <person name="Leekitcharoenphon P."/>
            <person name="Ussery D."/>
            <person name="Hoj L."/>
            <person name="Gomez-Gil B."/>
        </authorList>
    </citation>
    <scope>NUCLEOTIDE SEQUENCE [LARGE SCALE GENOMIC DNA]</scope>
    <source>
        <strain evidence="4">CAIM 1854 / LMG 25443</strain>
    </source>
</reference>
<dbReference type="Pfam" id="PF03625">
    <property type="entry name" value="DUF302"/>
    <property type="match status" value="1"/>
</dbReference>
<comment type="caution">
    <text evidence="3">The sequence shown here is derived from an EMBL/GenBank/DDBJ whole genome shotgun (WGS) entry which is preliminary data.</text>
</comment>